<reference evidence="3 4" key="1">
    <citation type="journal article" date="2019" name="Sci. Rep.">
        <title>Orb-weaving spider Araneus ventricosus genome elucidates the spidroin gene catalogue.</title>
        <authorList>
            <person name="Kono N."/>
            <person name="Nakamura H."/>
            <person name="Ohtoshi R."/>
            <person name="Moran D.A.P."/>
            <person name="Shinohara A."/>
            <person name="Yoshida Y."/>
            <person name="Fujiwara M."/>
            <person name="Mori M."/>
            <person name="Tomita M."/>
            <person name="Arakawa K."/>
        </authorList>
    </citation>
    <scope>NUCLEOTIDE SEQUENCE [LARGE SCALE GENOMIC DNA]</scope>
</reference>
<gene>
    <name evidence="3" type="ORF">AVEN_141898_1</name>
</gene>
<accession>A0A4Y2PW41</accession>
<dbReference type="Gene3D" id="1.10.630.10">
    <property type="entry name" value="Cytochrome P450"/>
    <property type="match status" value="1"/>
</dbReference>
<dbReference type="GO" id="GO:0016705">
    <property type="term" value="F:oxidoreductase activity, acting on paired donors, with incorporation or reduction of molecular oxygen"/>
    <property type="evidence" value="ECO:0007669"/>
    <property type="project" value="InterPro"/>
</dbReference>
<evidence type="ECO:0000256" key="1">
    <source>
        <dbReference type="ARBA" id="ARBA00010617"/>
    </source>
</evidence>
<organism evidence="3 4">
    <name type="scientific">Araneus ventricosus</name>
    <name type="common">Orbweaver spider</name>
    <name type="synonym">Epeira ventricosa</name>
    <dbReference type="NCBI Taxonomy" id="182803"/>
    <lineage>
        <taxon>Eukaryota</taxon>
        <taxon>Metazoa</taxon>
        <taxon>Ecdysozoa</taxon>
        <taxon>Arthropoda</taxon>
        <taxon>Chelicerata</taxon>
        <taxon>Arachnida</taxon>
        <taxon>Araneae</taxon>
        <taxon>Araneomorphae</taxon>
        <taxon>Entelegynae</taxon>
        <taxon>Araneoidea</taxon>
        <taxon>Araneidae</taxon>
        <taxon>Araneus</taxon>
    </lineage>
</organism>
<dbReference type="EMBL" id="BGPR01012454">
    <property type="protein sequence ID" value="GBN56125.1"/>
    <property type="molecule type" value="Genomic_DNA"/>
</dbReference>
<comment type="caution">
    <text evidence="3">The sequence shown here is derived from an EMBL/GenBank/DDBJ whole genome shotgun (WGS) entry which is preliminary data.</text>
</comment>
<keyword evidence="4" id="KW-1185">Reference proteome</keyword>
<dbReference type="GO" id="GO:0020037">
    <property type="term" value="F:heme binding"/>
    <property type="evidence" value="ECO:0007669"/>
    <property type="project" value="InterPro"/>
</dbReference>
<dbReference type="AlphaFoldDB" id="A0A4Y2PW41"/>
<evidence type="ECO:0000256" key="2">
    <source>
        <dbReference type="ARBA" id="ARBA00023033"/>
    </source>
</evidence>
<evidence type="ECO:0000313" key="3">
    <source>
        <dbReference type="EMBL" id="GBN56125.1"/>
    </source>
</evidence>
<dbReference type="GO" id="GO:0004497">
    <property type="term" value="F:monooxygenase activity"/>
    <property type="evidence" value="ECO:0007669"/>
    <property type="project" value="UniProtKB-KW"/>
</dbReference>
<evidence type="ECO:0000313" key="4">
    <source>
        <dbReference type="Proteomes" id="UP000499080"/>
    </source>
</evidence>
<protein>
    <submittedName>
        <fullName evidence="3">Uncharacterized protein</fullName>
    </submittedName>
</protein>
<dbReference type="InterPro" id="IPR001128">
    <property type="entry name" value="Cyt_P450"/>
</dbReference>
<dbReference type="InterPro" id="IPR036396">
    <property type="entry name" value="Cyt_P450_sf"/>
</dbReference>
<keyword evidence="2" id="KW-0560">Oxidoreductase</keyword>
<name>A0A4Y2PW41_ARAVE</name>
<dbReference type="OrthoDB" id="6433058at2759"/>
<dbReference type="Proteomes" id="UP000499080">
    <property type="component" value="Unassembled WGS sequence"/>
</dbReference>
<dbReference type="Pfam" id="PF00067">
    <property type="entry name" value="p450"/>
    <property type="match status" value="1"/>
</dbReference>
<sequence length="42" mass="4732">KRACIGEILAQVEIFLLIGSLLQNFTLPYAKDTDSLRVVPRE</sequence>
<proteinExistence type="inferred from homology"/>
<dbReference type="SUPFAM" id="SSF48264">
    <property type="entry name" value="Cytochrome P450"/>
    <property type="match status" value="1"/>
</dbReference>
<feature type="non-terminal residue" evidence="3">
    <location>
        <position position="1"/>
    </location>
</feature>
<comment type="similarity">
    <text evidence="1">Belongs to the cytochrome P450 family.</text>
</comment>
<keyword evidence="2" id="KW-0503">Monooxygenase</keyword>
<dbReference type="GO" id="GO:0005506">
    <property type="term" value="F:iron ion binding"/>
    <property type="evidence" value="ECO:0007669"/>
    <property type="project" value="InterPro"/>
</dbReference>